<organism evidence="4 5">
    <name type="scientific">Cylindrobasidium torrendii FP15055 ss-10</name>
    <dbReference type="NCBI Taxonomy" id="1314674"/>
    <lineage>
        <taxon>Eukaryota</taxon>
        <taxon>Fungi</taxon>
        <taxon>Dikarya</taxon>
        <taxon>Basidiomycota</taxon>
        <taxon>Agaricomycotina</taxon>
        <taxon>Agaricomycetes</taxon>
        <taxon>Agaricomycetidae</taxon>
        <taxon>Agaricales</taxon>
        <taxon>Marasmiineae</taxon>
        <taxon>Physalacriaceae</taxon>
        <taxon>Cylindrobasidium</taxon>
    </lineage>
</organism>
<dbReference type="InterPro" id="IPR011009">
    <property type="entry name" value="Kinase-like_dom_sf"/>
</dbReference>
<dbReference type="GO" id="GO:0045719">
    <property type="term" value="P:negative regulation of glycogen biosynthetic process"/>
    <property type="evidence" value="ECO:0007669"/>
    <property type="project" value="TreeGrafter"/>
</dbReference>
<evidence type="ECO:0000313" key="4">
    <source>
        <dbReference type="EMBL" id="KIY63922.1"/>
    </source>
</evidence>
<gene>
    <name evidence="4" type="ORF">CYLTODRAFT_381577</name>
</gene>
<dbReference type="PANTHER" id="PTHR24346:SF51">
    <property type="entry name" value="PAS DOMAIN-CONTAINING SERINE_THREONINE-PROTEIN KINASE"/>
    <property type="match status" value="1"/>
</dbReference>
<keyword evidence="2" id="KW-0067">ATP-binding</keyword>
<keyword evidence="5" id="KW-1185">Reference proteome</keyword>
<dbReference type="EMBL" id="KN880664">
    <property type="protein sequence ID" value="KIY63922.1"/>
    <property type="molecule type" value="Genomic_DNA"/>
</dbReference>
<dbReference type="SUPFAM" id="SSF56112">
    <property type="entry name" value="Protein kinase-like (PK-like)"/>
    <property type="match status" value="1"/>
</dbReference>
<accession>A0A0D7B0C8</accession>
<dbReference type="GO" id="GO:0004674">
    <property type="term" value="F:protein serine/threonine kinase activity"/>
    <property type="evidence" value="ECO:0007669"/>
    <property type="project" value="TreeGrafter"/>
</dbReference>
<dbReference type="PANTHER" id="PTHR24346">
    <property type="entry name" value="MAP/MICROTUBULE AFFINITY-REGULATING KINASE"/>
    <property type="match status" value="1"/>
</dbReference>
<dbReference type="Proteomes" id="UP000054007">
    <property type="component" value="Unassembled WGS sequence"/>
</dbReference>
<protein>
    <recommendedName>
        <fullName evidence="3">Protein kinase domain-containing protein</fullName>
    </recommendedName>
</protein>
<sequence>MVTRENHQDDAPETLDADEIFWADLQPWLRSTGYELRRRYRPSWVPSWKQRKTSLFWWEFEDSLKAKHPSVMDAKRTVDGSSVMLKKVRVSDHPMEVELTKYLASELKDEKNHSPDLIDVLTVPEDHNMRILVFPLLRRFDDPEFDAVIELIEFLRQIIEGVQFLHHNRIAHRDIGVLNIMMDTSMYPDGFHPAAPSKTPDFREDAKHIPRNVAHPRYFLIDFGLAVRYEYAELQPRAVPVRGQDKTVPEFAAPGGMQNAYDPFPTDIYYLGNFIREHFFEGKDDKKAKLGLEFLRPLVEEMCSTDPSKRPDIDAVSEKFSVLAGGIPHSRMKARLKSKDEGMWESMKLGTTHAYRKLKYKDHE</sequence>
<feature type="domain" description="Protein kinase" evidence="3">
    <location>
        <begin position="1"/>
        <end position="332"/>
    </location>
</feature>
<evidence type="ECO:0000256" key="1">
    <source>
        <dbReference type="ARBA" id="ARBA00022741"/>
    </source>
</evidence>
<keyword evidence="1" id="KW-0547">Nucleotide-binding</keyword>
<dbReference type="GO" id="GO:0005634">
    <property type="term" value="C:nucleus"/>
    <property type="evidence" value="ECO:0007669"/>
    <property type="project" value="TreeGrafter"/>
</dbReference>
<evidence type="ECO:0000313" key="5">
    <source>
        <dbReference type="Proteomes" id="UP000054007"/>
    </source>
</evidence>
<evidence type="ECO:0000256" key="2">
    <source>
        <dbReference type="ARBA" id="ARBA00022840"/>
    </source>
</evidence>
<dbReference type="GO" id="GO:0005829">
    <property type="term" value="C:cytosol"/>
    <property type="evidence" value="ECO:0007669"/>
    <property type="project" value="TreeGrafter"/>
</dbReference>
<dbReference type="STRING" id="1314674.A0A0D7B0C8"/>
<dbReference type="PROSITE" id="PS50011">
    <property type="entry name" value="PROTEIN_KINASE_DOM"/>
    <property type="match status" value="1"/>
</dbReference>
<dbReference type="GO" id="GO:0005524">
    <property type="term" value="F:ATP binding"/>
    <property type="evidence" value="ECO:0007669"/>
    <property type="project" value="UniProtKB-KW"/>
</dbReference>
<evidence type="ECO:0000259" key="3">
    <source>
        <dbReference type="PROSITE" id="PS50011"/>
    </source>
</evidence>
<dbReference type="Pfam" id="PF00069">
    <property type="entry name" value="Pkinase"/>
    <property type="match status" value="1"/>
</dbReference>
<dbReference type="AlphaFoldDB" id="A0A0D7B0C8"/>
<dbReference type="GO" id="GO:0035556">
    <property type="term" value="P:intracellular signal transduction"/>
    <property type="evidence" value="ECO:0007669"/>
    <property type="project" value="TreeGrafter"/>
</dbReference>
<dbReference type="OrthoDB" id="5987198at2759"/>
<dbReference type="Gene3D" id="1.10.510.10">
    <property type="entry name" value="Transferase(Phosphotransferase) domain 1"/>
    <property type="match status" value="1"/>
</dbReference>
<dbReference type="SMART" id="SM00220">
    <property type="entry name" value="S_TKc"/>
    <property type="match status" value="1"/>
</dbReference>
<name>A0A0D7B0C8_9AGAR</name>
<dbReference type="InterPro" id="IPR000719">
    <property type="entry name" value="Prot_kinase_dom"/>
</dbReference>
<proteinExistence type="predicted"/>
<reference evidence="4 5" key="1">
    <citation type="journal article" date="2015" name="Fungal Genet. Biol.">
        <title>Evolution of novel wood decay mechanisms in Agaricales revealed by the genome sequences of Fistulina hepatica and Cylindrobasidium torrendii.</title>
        <authorList>
            <person name="Floudas D."/>
            <person name="Held B.W."/>
            <person name="Riley R."/>
            <person name="Nagy L.G."/>
            <person name="Koehler G."/>
            <person name="Ransdell A.S."/>
            <person name="Younus H."/>
            <person name="Chow J."/>
            <person name="Chiniquy J."/>
            <person name="Lipzen A."/>
            <person name="Tritt A."/>
            <person name="Sun H."/>
            <person name="Haridas S."/>
            <person name="LaButti K."/>
            <person name="Ohm R.A."/>
            <person name="Kues U."/>
            <person name="Blanchette R.A."/>
            <person name="Grigoriev I.V."/>
            <person name="Minto R.E."/>
            <person name="Hibbett D.S."/>
        </authorList>
    </citation>
    <scope>NUCLEOTIDE SEQUENCE [LARGE SCALE GENOMIC DNA]</scope>
    <source>
        <strain evidence="4 5">FP15055 ss-10</strain>
    </source>
</reference>